<evidence type="ECO:0000313" key="3">
    <source>
        <dbReference type="EMBL" id="AKU89921.1"/>
    </source>
</evidence>
<dbReference type="PROSITE" id="PS51257">
    <property type="entry name" value="PROKAR_LIPOPROTEIN"/>
    <property type="match status" value="1"/>
</dbReference>
<feature type="region of interest" description="Disordered" evidence="1">
    <location>
        <begin position="176"/>
        <end position="224"/>
    </location>
</feature>
<dbReference type="RefSeq" id="WP_050724436.1">
    <property type="nucleotide sequence ID" value="NZ_CP012332.1"/>
</dbReference>
<evidence type="ECO:0000256" key="2">
    <source>
        <dbReference type="SAM" id="SignalP"/>
    </source>
</evidence>
<keyword evidence="3" id="KW-0347">Helicase</keyword>
<dbReference type="PANTHER" id="PTHR45982">
    <property type="entry name" value="REGULATOR OF CHROMOSOME CONDENSATION"/>
    <property type="match status" value="1"/>
</dbReference>
<keyword evidence="3" id="KW-0067">ATP-binding</keyword>
<gene>
    <name evidence="3" type="ORF">AKJ08_0308</name>
</gene>
<feature type="compositionally biased region" description="Basic and acidic residues" evidence="1">
    <location>
        <begin position="187"/>
        <end position="205"/>
    </location>
</feature>
<dbReference type="PRINTS" id="PR00633">
    <property type="entry name" value="RCCNDNSATION"/>
</dbReference>
<dbReference type="Gene3D" id="2.130.10.30">
    <property type="entry name" value="Regulator of chromosome condensation 1/beta-lactamase-inhibitor protein II"/>
    <property type="match status" value="2"/>
</dbReference>
<dbReference type="KEGG" id="vin:AKJ08_0308"/>
<dbReference type="PROSITE" id="PS50012">
    <property type="entry name" value="RCC1_3"/>
    <property type="match status" value="6"/>
</dbReference>
<evidence type="ECO:0000256" key="1">
    <source>
        <dbReference type="SAM" id="MobiDB-lite"/>
    </source>
</evidence>
<protein>
    <submittedName>
        <fullName evidence="3">ATP-dependent DNA helicase UvrD/PcrA</fullName>
    </submittedName>
</protein>
<keyword evidence="4" id="KW-1185">Reference proteome</keyword>
<keyword evidence="3" id="KW-0547">Nucleotide-binding</keyword>
<accession>A0A0K1P929</accession>
<feature type="chain" id="PRO_5005465364" evidence="2">
    <location>
        <begin position="29"/>
        <end position="435"/>
    </location>
</feature>
<dbReference type="GO" id="GO:0005737">
    <property type="term" value="C:cytoplasm"/>
    <property type="evidence" value="ECO:0007669"/>
    <property type="project" value="TreeGrafter"/>
</dbReference>
<dbReference type="PATRIC" id="fig|1391653.3.peg.319"/>
<dbReference type="AlphaFoldDB" id="A0A0K1P929"/>
<dbReference type="SUPFAM" id="SSF50985">
    <property type="entry name" value="RCC1/BLIP-II"/>
    <property type="match status" value="2"/>
</dbReference>
<evidence type="ECO:0000313" key="4">
    <source>
        <dbReference type="Proteomes" id="UP000055590"/>
    </source>
</evidence>
<name>A0A0K1P929_9BACT</name>
<dbReference type="STRING" id="1391653.AKJ08_0308"/>
<proteinExistence type="predicted"/>
<dbReference type="InterPro" id="IPR051553">
    <property type="entry name" value="Ran_GTPase-activating"/>
</dbReference>
<organism evidence="3 4">
    <name type="scientific">Vulgatibacter incomptus</name>
    <dbReference type="NCBI Taxonomy" id="1391653"/>
    <lineage>
        <taxon>Bacteria</taxon>
        <taxon>Pseudomonadati</taxon>
        <taxon>Myxococcota</taxon>
        <taxon>Myxococcia</taxon>
        <taxon>Myxococcales</taxon>
        <taxon>Cystobacterineae</taxon>
        <taxon>Vulgatibacteraceae</taxon>
        <taxon>Vulgatibacter</taxon>
    </lineage>
</organism>
<dbReference type="Pfam" id="PF00415">
    <property type="entry name" value="RCC1"/>
    <property type="match status" value="1"/>
</dbReference>
<dbReference type="InterPro" id="IPR000408">
    <property type="entry name" value="Reg_chr_condens"/>
</dbReference>
<keyword evidence="3" id="KW-0378">Hydrolase</keyword>
<keyword evidence="2" id="KW-0732">Signal</keyword>
<dbReference type="InterPro" id="IPR009091">
    <property type="entry name" value="RCC1/BLIP-II"/>
</dbReference>
<feature type="signal peptide" evidence="2">
    <location>
        <begin position="1"/>
        <end position="28"/>
    </location>
</feature>
<dbReference type="PANTHER" id="PTHR45982:SF1">
    <property type="entry name" value="REGULATOR OF CHROMOSOME CONDENSATION"/>
    <property type="match status" value="1"/>
</dbReference>
<dbReference type="Pfam" id="PF13540">
    <property type="entry name" value="RCC1_2"/>
    <property type="match status" value="4"/>
</dbReference>
<sequence>MSGRLHSRRFVSPLSHCLAAVLGTAAIATGCGAPLESESADVPTGSTNSGLTTSYIDLVAGDSHTCALAANGQAYCWGTGANGELGAGKTTVSNSGIPVSGRERFKSLTAGLHHVCGVSDSGTFCWGKNDAGQLGTGDYADRNAPSTVTGGHSFTGLRAGAAITCALDGSEPWCWGDRAGSSPDPVPAKEKESSPDPVPARERMSSPDPVPARTSSPDPVPARGFGSLRVGRSHVCGLGVDGGLFCFGDNERGQIAWGLSSPDPVPAFIGVWGPDSNGVMPDIRTFALGAAHSCATAVENGKSVTKCWGDGKRGQLGNGSYPVDPSGRVTVSGNVAYVSLVTGENHTCGLASNGDVWCWGSNEYGQLGDGTSVDRSANPVRTKGPAFQALAAGRAHTCGIATDGQVYCWGRNNELQLGIGSGQAANVPTKVSIKN</sequence>
<reference evidence="3 4" key="1">
    <citation type="submission" date="2015-08" db="EMBL/GenBank/DDBJ databases">
        <authorList>
            <person name="Babu N.S."/>
            <person name="Beckwith C.J."/>
            <person name="Beseler K.G."/>
            <person name="Brison A."/>
            <person name="Carone J.V."/>
            <person name="Caskin T.P."/>
            <person name="Diamond M."/>
            <person name="Durham M.E."/>
            <person name="Foxe J.M."/>
            <person name="Go M."/>
            <person name="Henderson B.A."/>
            <person name="Jones I.B."/>
            <person name="McGettigan J.A."/>
            <person name="Micheletti S.J."/>
            <person name="Nasrallah M.E."/>
            <person name="Ortiz D."/>
            <person name="Piller C.R."/>
            <person name="Privatt S.R."/>
            <person name="Schneider S.L."/>
            <person name="Sharp S."/>
            <person name="Smith T.C."/>
            <person name="Stanton J.D."/>
            <person name="Ullery H.E."/>
            <person name="Wilson R.J."/>
            <person name="Serrano M.G."/>
            <person name="Buck G."/>
            <person name="Lee V."/>
            <person name="Wang Y."/>
            <person name="Carvalho R."/>
            <person name="Voegtly L."/>
            <person name="Shi R."/>
            <person name="Duckworth R."/>
            <person name="Johnson A."/>
            <person name="Loviza R."/>
            <person name="Walstead R."/>
            <person name="Shah Z."/>
            <person name="Kiflezghi M."/>
            <person name="Wade K."/>
            <person name="Ball S.L."/>
            <person name="Bradley K.W."/>
            <person name="Asai D.J."/>
            <person name="Bowman C.A."/>
            <person name="Russell D.A."/>
            <person name="Pope W.H."/>
            <person name="Jacobs-Sera D."/>
            <person name="Hendrix R.W."/>
            <person name="Hatfull G.F."/>
        </authorList>
    </citation>
    <scope>NUCLEOTIDE SEQUENCE [LARGE SCALE GENOMIC DNA]</scope>
    <source>
        <strain evidence="3 4">DSM 27710</strain>
    </source>
</reference>
<dbReference type="EMBL" id="CP012332">
    <property type="protein sequence ID" value="AKU89921.1"/>
    <property type="molecule type" value="Genomic_DNA"/>
</dbReference>
<dbReference type="Proteomes" id="UP000055590">
    <property type="component" value="Chromosome"/>
</dbReference>
<dbReference type="GO" id="GO:0004386">
    <property type="term" value="F:helicase activity"/>
    <property type="evidence" value="ECO:0007669"/>
    <property type="project" value="UniProtKB-KW"/>
</dbReference>
<dbReference type="GO" id="GO:0005085">
    <property type="term" value="F:guanyl-nucleotide exchange factor activity"/>
    <property type="evidence" value="ECO:0007669"/>
    <property type="project" value="TreeGrafter"/>
</dbReference>